<protein>
    <submittedName>
        <fullName evidence="6">Zinc ABC transporter substrate-binding protein</fullName>
    </submittedName>
</protein>
<evidence type="ECO:0000313" key="6">
    <source>
        <dbReference type="EMBL" id="MBO2435897.1"/>
    </source>
</evidence>
<dbReference type="SUPFAM" id="SSF53807">
    <property type="entry name" value="Helical backbone' metal receptor"/>
    <property type="match status" value="1"/>
</dbReference>
<dbReference type="Gene3D" id="3.40.50.1980">
    <property type="entry name" value="Nitrogenase molybdenum iron protein domain"/>
    <property type="match status" value="2"/>
</dbReference>
<dbReference type="Pfam" id="PF01297">
    <property type="entry name" value="ZnuA"/>
    <property type="match status" value="1"/>
</dbReference>
<dbReference type="PROSITE" id="PS51257">
    <property type="entry name" value="PROKAR_LIPOPROTEIN"/>
    <property type="match status" value="1"/>
</dbReference>
<dbReference type="InterPro" id="IPR006127">
    <property type="entry name" value="ZnuA-like"/>
</dbReference>
<name>A0ABS3QPH1_9ACTN</name>
<reference evidence="6 7" key="1">
    <citation type="submission" date="2021-03" db="EMBL/GenBank/DDBJ databases">
        <authorList>
            <person name="Kanchanasin P."/>
            <person name="Saeng-In P."/>
            <person name="Phongsopitanun W."/>
            <person name="Yuki M."/>
            <person name="Kudo T."/>
            <person name="Ohkuma M."/>
            <person name="Tanasupawat S."/>
        </authorList>
    </citation>
    <scope>NUCLEOTIDE SEQUENCE [LARGE SCALE GENOMIC DNA]</scope>
    <source>
        <strain evidence="6 7">L46</strain>
    </source>
</reference>
<evidence type="ECO:0000313" key="7">
    <source>
        <dbReference type="Proteomes" id="UP000666915"/>
    </source>
</evidence>
<evidence type="ECO:0000256" key="4">
    <source>
        <dbReference type="ARBA" id="ARBA00022729"/>
    </source>
</evidence>
<dbReference type="Proteomes" id="UP000666915">
    <property type="component" value="Unassembled WGS sequence"/>
</dbReference>
<proteinExistence type="predicted"/>
<gene>
    <name evidence="6" type="ORF">J4557_00035</name>
</gene>
<dbReference type="PROSITE" id="PS51318">
    <property type="entry name" value="TAT"/>
    <property type="match status" value="1"/>
</dbReference>
<dbReference type="PANTHER" id="PTHR42953:SF1">
    <property type="entry name" value="METAL-BINDING PROTEIN HI_0362-RELATED"/>
    <property type="match status" value="1"/>
</dbReference>
<comment type="caution">
    <text evidence="6">The sequence shown here is derived from an EMBL/GenBank/DDBJ whole genome shotgun (WGS) entry which is preliminary data.</text>
</comment>
<feature type="signal peptide" evidence="5">
    <location>
        <begin position="1"/>
        <end position="31"/>
    </location>
</feature>
<keyword evidence="2" id="KW-0813">Transport</keyword>
<keyword evidence="7" id="KW-1185">Reference proteome</keyword>
<dbReference type="InterPro" id="IPR006311">
    <property type="entry name" value="TAT_signal"/>
</dbReference>
<evidence type="ECO:0000256" key="1">
    <source>
        <dbReference type="ARBA" id="ARBA00004196"/>
    </source>
</evidence>
<feature type="chain" id="PRO_5046424960" evidence="5">
    <location>
        <begin position="32"/>
        <end position="314"/>
    </location>
</feature>
<evidence type="ECO:0000256" key="2">
    <source>
        <dbReference type="ARBA" id="ARBA00022448"/>
    </source>
</evidence>
<organism evidence="6 7">
    <name type="scientific">Actinomadura nitritigenes</name>
    <dbReference type="NCBI Taxonomy" id="134602"/>
    <lineage>
        <taxon>Bacteria</taxon>
        <taxon>Bacillati</taxon>
        <taxon>Actinomycetota</taxon>
        <taxon>Actinomycetes</taxon>
        <taxon>Streptosporangiales</taxon>
        <taxon>Thermomonosporaceae</taxon>
        <taxon>Actinomadura</taxon>
    </lineage>
</organism>
<dbReference type="EMBL" id="JAGEOK010000001">
    <property type="protein sequence ID" value="MBO2435897.1"/>
    <property type="molecule type" value="Genomic_DNA"/>
</dbReference>
<sequence length="314" mass="31927">MPPLPPRPRPRRAALRTAGAAAAAAPLLALAACGSPSGAAPAGTSGGAVPVVASTNVYGDIARTIGGGEVRVTSFISDPAQDPHSYEAGTRDRLALARAGVVIENGGGYDDFMGTMLKASSSKAAVLDAVRISGRTAPKGGELNEHVWYDLPSMALLADRLSAALAKARPGRAAVFTANATAFKAKLKDLEGQVAALKAAHSGDGVAVTEPVPLYLLEAAGLRNETPEAFSEAIEEGDDVAPRTMRETLGLFGGGKVKALVSNAQTSGPQTEQVEKAARDHGVAVVPVTETLPSGQDYIGWMAGTIAALGKALS</sequence>
<keyword evidence="4 5" id="KW-0732">Signal</keyword>
<dbReference type="InterPro" id="IPR050492">
    <property type="entry name" value="Bact_metal-bind_prot9"/>
</dbReference>
<comment type="subcellular location">
    <subcellularLocation>
        <location evidence="1">Cell envelope</location>
    </subcellularLocation>
</comment>
<evidence type="ECO:0000256" key="5">
    <source>
        <dbReference type="SAM" id="SignalP"/>
    </source>
</evidence>
<dbReference type="RefSeq" id="WP_208264214.1">
    <property type="nucleotide sequence ID" value="NZ_BAAAGM010000022.1"/>
</dbReference>
<dbReference type="PANTHER" id="PTHR42953">
    <property type="entry name" value="HIGH-AFFINITY ZINC UPTAKE SYSTEM PROTEIN ZNUA-RELATED"/>
    <property type="match status" value="1"/>
</dbReference>
<keyword evidence="3" id="KW-0479">Metal-binding</keyword>
<accession>A0ABS3QPH1</accession>
<evidence type="ECO:0000256" key="3">
    <source>
        <dbReference type="ARBA" id="ARBA00022723"/>
    </source>
</evidence>